<feature type="non-terminal residue" evidence="1">
    <location>
        <position position="1"/>
    </location>
</feature>
<reference evidence="1 2" key="1">
    <citation type="journal article" date="2018" name="PLoS ONE">
        <title>The draft genome of Kipferlia bialata reveals reductive genome evolution in fornicate parasites.</title>
        <authorList>
            <person name="Tanifuji G."/>
            <person name="Takabayashi S."/>
            <person name="Kume K."/>
            <person name="Takagi M."/>
            <person name="Nakayama T."/>
            <person name="Kamikawa R."/>
            <person name="Inagaki Y."/>
            <person name="Hashimoto T."/>
        </authorList>
    </citation>
    <scope>NUCLEOTIDE SEQUENCE [LARGE SCALE GENOMIC DNA]</scope>
    <source>
        <strain evidence="1">NY0173</strain>
    </source>
</reference>
<protein>
    <submittedName>
        <fullName evidence="1">Uncharacterized protein</fullName>
    </submittedName>
</protein>
<organism evidence="1 2">
    <name type="scientific">Kipferlia bialata</name>
    <dbReference type="NCBI Taxonomy" id="797122"/>
    <lineage>
        <taxon>Eukaryota</taxon>
        <taxon>Metamonada</taxon>
        <taxon>Carpediemonas-like organisms</taxon>
        <taxon>Kipferlia</taxon>
    </lineage>
</organism>
<sequence>MVNTAIQTYHNPTALHLGKGANALIGEKIKAKGVDNVVMLI</sequence>
<comment type="caution">
    <text evidence="1">The sequence shown here is derived from an EMBL/GenBank/DDBJ whole genome shotgun (WGS) entry which is preliminary data.</text>
</comment>
<dbReference type="Proteomes" id="UP000265618">
    <property type="component" value="Unassembled WGS sequence"/>
</dbReference>
<dbReference type="AlphaFoldDB" id="A0A391NV26"/>
<evidence type="ECO:0000313" key="2">
    <source>
        <dbReference type="Proteomes" id="UP000265618"/>
    </source>
</evidence>
<name>A0A391NV26_9EUKA</name>
<keyword evidence="2" id="KW-1185">Reference proteome</keyword>
<accession>A0A391NV26</accession>
<proteinExistence type="predicted"/>
<dbReference type="EMBL" id="BDIP01009554">
    <property type="protein sequence ID" value="GCA65044.1"/>
    <property type="molecule type" value="Genomic_DNA"/>
</dbReference>
<evidence type="ECO:0000313" key="1">
    <source>
        <dbReference type="EMBL" id="GCA65044.1"/>
    </source>
</evidence>
<gene>
    <name evidence="1" type="ORF">KIPB_016106</name>
</gene>